<gene>
    <name evidence="1" type="ORF">C2S53_006528</name>
</gene>
<dbReference type="AlphaFoldDB" id="A0AAD4IY98"/>
<sequence>MMEGRKFAVRLCAKDSDYMKKMMYGGLHGIFVQMLKEDGKTWDAFKVTRGDFPADGEIGEHDGFVITESCSDAHGNDLWIGKLVVLLKKLDAMKEKILGICLDHQQTVFADYQYTEGMKTKSLMVRRACMARLEMTWRDTENNNDCSVYAMRHMETYMEQSVNAWKCNLEKGNVWQMNVLLIKYCGSILSSV</sequence>
<keyword evidence="2" id="KW-1185">Reference proteome</keyword>
<dbReference type="GO" id="GO:0005829">
    <property type="term" value="C:cytosol"/>
    <property type="evidence" value="ECO:0007669"/>
    <property type="project" value="TreeGrafter"/>
</dbReference>
<protein>
    <submittedName>
        <fullName evidence="1">Uncharacterized protein</fullName>
    </submittedName>
</protein>
<dbReference type="PANTHER" id="PTHR42695">
    <property type="entry name" value="GLUTAMINE AMIDOTRANSFERASE YLR126C-RELATED"/>
    <property type="match status" value="1"/>
</dbReference>
<dbReference type="EMBL" id="SDAM02000715">
    <property type="protein sequence ID" value="KAH6823621.1"/>
    <property type="molecule type" value="Genomic_DNA"/>
</dbReference>
<evidence type="ECO:0000313" key="1">
    <source>
        <dbReference type="EMBL" id="KAH6823621.1"/>
    </source>
</evidence>
<dbReference type="PANTHER" id="PTHR42695:SF13">
    <property type="entry name" value="GLUTAMINE AMIDOTRANSFERASE CLASS-I FAMILY PROTEIN, EXPRESSED"/>
    <property type="match status" value="1"/>
</dbReference>
<proteinExistence type="predicted"/>
<reference evidence="1 2" key="1">
    <citation type="journal article" date="2021" name="Nat. Commun.">
        <title>Incipient diploidization of the medicinal plant Perilla within 10,000 years.</title>
        <authorList>
            <person name="Zhang Y."/>
            <person name="Shen Q."/>
            <person name="Leng L."/>
            <person name="Zhang D."/>
            <person name="Chen S."/>
            <person name="Shi Y."/>
            <person name="Ning Z."/>
            <person name="Chen S."/>
        </authorList>
    </citation>
    <scope>NUCLEOTIDE SEQUENCE [LARGE SCALE GENOMIC DNA]</scope>
    <source>
        <strain evidence="2">cv. PC099</strain>
    </source>
</reference>
<dbReference type="InterPro" id="IPR029062">
    <property type="entry name" value="Class_I_gatase-like"/>
</dbReference>
<evidence type="ECO:0000313" key="2">
    <source>
        <dbReference type="Proteomes" id="UP001190926"/>
    </source>
</evidence>
<dbReference type="SUPFAM" id="SSF52317">
    <property type="entry name" value="Class I glutamine amidotransferase-like"/>
    <property type="match status" value="1"/>
</dbReference>
<dbReference type="Gene3D" id="3.40.50.880">
    <property type="match status" value="1"/>
</dbReference>
<name>A0AAD4IY98_PERFH</name>
<comment type="caution">
    <text evidence="1">The sequence shown here is derived from an EMBL/GenBank/DDBJ whole genome shotgun (WGS) entry which is preliminary data.</text>
</comment>
<organism evidence="1 2">
    <name type="scientific">Perilla frutescens var. hirtella</name>
    <name type="common">Perilla citriodora</name>
    <name type="synonym">Perilla setoyensis</name>
    <dbReference type="NCBI Taxonomy" id="608512"/>
    <lineage>
        <taxon>Eukaryota</taxon>
        <taxon>Viridiplantae</taxon>
        <taxon>Streptophyta</taxon>
        <taxon>Embryophyta</taxon>
        <taxon>Tracheophyta</taxon>
        <taxon>Spermatophyta</taxon>
        <taxon>Magnoliopsida</taxon>
        <taxon>eudicotyledons</taxon>
        <taxon>Gunneridae</taxon>
        <taxon>Pentapetalae</taxon>
        <taxon>asterids</taxon>
        <taxon>lamiids</taxon>
        <taxon>Lamiales</taxon>
        <taxon>Lamiaceae</taxon>
        <taxon>Nepetoideae</taxon>
        <taxon>Elsholtzieae</taxon>
        <taxon>Perilla</taxon>
    </lineage>
</organism>
<accession>A0AAD4IY98</accession>
<dbReference type="InterPro" id="IPR044992">
    <property type="entry name" value="ChyE-like"/>
</dbReference>
<dbReference type="Proteomes" id="UP001190926">
    <property type="component" value="Unassembled WGS sequence"/>
</dbReference>